<reference evidence="11" key="1">
    <citation type="submission" date="2017-01" db="EMBL/GenBank/DDBJ databases">
        <authorList>
            <person name="Varghese N."/>
            <person name="Submissions S."/>
        </authorList>
    </citation>
    <scope>NUCLEOTIDE SEQUENCE [LARGE SCALE GENOMIC DNA]</scope>
    <source>
        <strain evidence="11">DSM 22306</strain>
    </source>
</reference>
<accession>A0A1N7NQ16</accession>
<evidence type="ECO:0000256" key="2">
    <source>
        <dbReference type="ARBA" id="ARBA00005005"/>
    </source>
</evidence>
<dbReference type="Proteomes" id="UP000185999">
    <property type="component" value="Unassembled WGS sequence"/>
</dbReference>
<comment type="subcellular location">
    <subcellularLocation>
        <location evidence="1">Membrane</location>
        <topology evidence="1">Peripheral membrane protein</topology>
    </subcellularLocation>
</comment>
<evidence type="ECO:0000256" key="7">
    <source>
        <dbReference type="ARBA" id="ARBA00042773"/>
    </source>
</evidence>
<evidence type="ECO:0000313" key="11">
    <source>
        <dbReference type="Proteomes" id="UP000185999"/>
    </source>
</evidence>
<dbReference type="Pfam" id="PF00501">
    <property type="entry name" value="AMP-binding"/>
    <property type="match status" value="1"/>
</dbReference>
<keyword evidence="3" id="KW-0436">Ligase</keyword>
<dbReference type="PROSITE" id="PS00455">
    <property type="entry name" value="AMP_BINDING"/>
    <property type="match status" value="1"/>
</dbReference>
<keyword evidence="4" id="KW-0472">Membrane</keyword>
<comment type="pathway">
    <text evidence="2">Lipid metabolism; fatty acid beta-oxidation.</text>
</comment>
<organism evidence="10 11">
    <name type="scientific">Neptunomonas antarctica</name>
    <dbReference type="NCBI Taxonomy" id="619304"/>
    <lineage>
        <taxon>Bacteria</taxon>
        <taxon>Pseudomonadati</taxon>
        <taxon>Pseudomonadota</taxon>
        <taxon>Gammaproteobacteria</taxon>
        <taxon>Oceanospirillales</taxon>
        <taxon>Oceanospirillaceae</taxon>
        <taxon>Neptunomonas</taxon>
    </lineage>
</organism>
<dbReference type="Gene3D" id="3.30.300.30">
    <property type="match status" value="1"/>
</dbReference>
<feature type="domain" description="AMP-dependent synthetase/ligase" evidence="8">
    <location>
        <begin position="16"/>
        <end position="406"/>
    </location>
</feature>
<dbReference type="GO" id="GO:0004467">
    <property type="term" value="F:long-chain fatty acid-CoA ligase activity"/>
    <property type="evidence" value="ECO:0007669"/>
    <property type="project" value="UniProtKB-EC"/>
</dbReference>
<dbReference type="AlphaFoldDB" id="A0A1N7NQ16"/>
<dbReference type="InterPro" id="IPR045851">
    <property type="entry name" value="AMP-bd_C_sf"/>
</dbReference>
<keyword evidence="11" id="KW-1185">Reference proteome</keyword>
<dbReference type="InterPro" id="IPR042099">
    <property type="entry name" value="ANL_N_sf"/>
</dbReference>
<evidence type="ECO:0000259" key="8">
    <source>
        <dbReference type="Pfam" id="PF00501"/>
    </source>
</evidence>
<evidence type="ECO:0000256" key="5">
    <source>
        <dbReference type="ARBA" id="ARBA00026121"/>
    </source>
</evidence>
<dbReference type="EC" id="6.2.1.3" evidence="5"/>
<protein>
    <recommendedName>
        <fullName evidence="6">Long-chain-fatty-acid--CoA ligase</fullName>
        <ecNumber evidence="5">6.2.1.3</ecNumber>
    </recommendedName>
    <alternativeName>
        <fullName evidence="7">Long-chain acyl-CoA synthetase</fullName>
    </alternativeName>
</protein>
<evidence type="ECO:0000256" key="4">
    <source>
        <dbReference type="ARBA" id="ARBA00023136"/>
    </source>
</evidence>
<dbReference type="OrthoDB" id="9761989at2"/>
<dbReference type="InterPro" id="IPR050237">
    <property type="entry name" value="ATP-dep_AMP-bd_enzyme"/>
</dbReference>
<dbReference type="GO" id="GO:0016020">
    <property type="term" value="C:membrane"/>
    <property type="evidence" value="ECO:0007669"/>
    <property type="project" value="UniProtKB-SubCell"/>
</dbReference>
<gene>
    <name evidence="10" type="ORF">SAMN05421760_110124</name>
</gene>
<dbReference type="PANTHER" id="PTHR43767">
    <property type="entry name" value="LONG-CHAIN-FATTY-ACID--COA LIGASE"/>
    <property type="match status" value="1"/>
</dbReference>
<proteinExistence type="predicted"/>
<evidence type="ECO:0000256" key="6">
    <source>
        <dbReference type="ARBA" id="ARBA00039545"/>
    </source>
</evidence>
<dbReference type="PANTHER" id="PTHR43767:SF8">
    <property type="entry name" value="LONG-CHAIN-FATTY-ACID--COA LIGASE"/>
    <property type="match status" value="1"/>
</dbReference>
<evidence type="ECO:0000256" key="1">
    <source>
        <dbReference type="ARBA" id="ARBA00004170"/>
    </source>
</evidence>
<dbReference type="Gene3D" id="3.40.50.12780">
    <property type="entry name" value="N-terminal domain of ligase-like"/>
    <property type="match status" value="1"/>
</dbReference>
<dbReference type="CDD" id="cd05936">
    <property type="entry name" value="FC-FACS_FadD_like"/>
    <property type="match status" value="1"/>
</dbReference>
<dbReference type="InterPro" id="IPR025110">
    <property type="entry name" value="AMP-bd_C"/>
</dbReference>
<evidence type="ECO:0000259" key="9">
    <source>
        <dbReference type="Pfam" id="PF13193"/>
    </source>
</evidence>
<sequence>MDLPVSNITDLLVLTCHRYADHPAFSHAGATLSYFELDRLSSSFASYLQHHTGLVRGDRIALLLPNLLQFPIVLFGALKAGLVVVNMNPQFTPPELQYQLHDSGAKAVVLLSDLAGNLAEVLNATMIEEVVVTGVADCHSPFVRYWNVITKRLTKPWGSAHKALPKDLVHAINFRQALKIGEARRWESGATLSDDLAFLQYTGGTTGRARGVMLTHAQLIANMQQINDLLEDMVESGAEIVCVPLPMYHIYSLTFHCLVMLSQGSHMILVPNPRDLDSLVAEFAKYPVTFLAGLNTLFVGLCQHTVFGQLDFSRLKATISGGVALTQSTAVEWQAVTGNRILEGYGLTEASPVVTANRPNAIAHGTVGQPLRDTQVRIIGEEGDILSYGETGELWVKGPQVMQGYWGKPEETDQVLVDGWLKTGDVARLDQQGNIQIVDRKKDVINISGFTVYPNELEKIISCHPDVLECAAIGIPDDVTGEHIKVYVVSSNPRLSIRDIRGYCRERLTSYKVPRLVEFRTHLPHNAVGKVLRRQLREEEIYILQHSKHGRHL</sequence>
<dbReference type="EMBL" id="FTOE01000010">
    <property type="protein sequence ID" value="SIT00319.1"/>
    <property type="molecule type" value="Genomic_DNA"/>
</dbReference>
<dbReference type="Pfam" id="PF13193">
    <property type="entry name" value="AMP-binding_C"/>
    <property type="match status" value="1"/>
</dbReference>
<evidence type="ECO:0000256" key="3">
    <source>
        <dbReference type="ARBA" id="ARBA00022598"/>
    </source>
</evidence>
<dbReference type="SUPFAM" id="SSF56801">
    <property type="entry name" value="Acetyl-CoA synthetase-like"/>
    <property type="match status" value="1"/>
</dbReference>
<dbReference type="InterPro" id="IPR020845">
    <property type="entry name" value="AMP-binding_CS"/>
</dbReference>
<evidence type="ECO:0000313" key="10">
    <source>
        <dbReference type="EMBL" id="SIT00319.1"/>
    </source>
</evidence>
<feature type="domain" description="AMP-binding enzyme C-terminal" evidence="9">
    <location>
        <begin position="456"/>
        <end position="530"/>
    </location>
</feature>
<name>A0A1N7NQ16_9GAMM</name>
<dbReference type="InterPro" id="IPR000873">
    <property type="entry name" value="AMP-dep_synth/lig_dom"/>
</dbReference>
<dbReference type="STRING" id="619304.SAMN05421760_110124"/>